<organism evidence="2 3">
    <name type="scientific">Dryococelus australis</name>
    <dbReference type="NCBI Taxonomy" id="614101"/>
    <lineage>
        <taxon>Eukaryota</taxon>
        <taxon>Metazoa</taxon>
        <taxon>Ecdysozoa</taxon>
        <taxon>Arthropoda</taxon>
        <taxon>Hexapoda</taxon>
        <taxon>Insecta</taxon>
        <taxon>Pterygota</taxon>
        <taxon>Neoptera</taxon>
        <taxon>Polyneoptera</taxon>
        <taxon>Phasmatodea</taxon>
        <taxon>Verophasmatodea</taxon>
        <taxon>Anareolatae</taxon>
        <taxon>Phasmatidae</taxon>
        <taxon>Eurycanthinae</taxon>
        <taxon>Dryococelus</taxon>
    </lineage>
</organism>
<feature type="compositionally biased region" description="Basic and acidic residues" evidence="1">
    <location>
        <begin position="7"/>
        <end position="27"/>
    </location>
</feature>
<evidence type="ECO:0000313" key="3">
    <source>
        <dbReference type="Proteomes" id="UP001159363"/>
    </source>
</evidence>
<evidence type="ECO:0000313" key="2">
    <source>
        <dbReference type="EMBL" id="KAJ8865748.1"/>
    </source>
</evidence>
<protein>
    <submittedName>
        <fullName evidence="2">Uncharacterized protein</fullName>
    </submittedName>
</protein>
<feature type="region of interest" description="Disordered" evidence="1">
    <location>
        <begin position="729"/>
        <end position="755"/>
    </location>
</feature>
<sequence length="847" mass="94873">MRVIEVNMEKRRNEGGGGKREIPEKTRRPTASSGTISNFENPVAQPGIEPGSPWWEASVLTAQLPWPPVAKRWEIPYMDGKIALRHEYLFSIVSTAKWKDKRKKQYLNTLMSTSWQVEGDAPHRIVAVLHVAHEPHQNVEEHDHGHAFVQHARVADEVSRRLHVVFQGDYLQQHTAEIKEKKMSLVGQLGRGKYTHILATPKDYIQNAPCWPAWPGGVEYTRHANGLYPGCPMLTSWDGGSKLTTPMDYVQIDPYWPAGTAEEYSPRRRIIYSVPCWPAGTGEYTNHADGLYTECPILASWAGGVYSSPQRIIYRVPHVGQLGRGEYTNHADGLYTECPMLASWSGGLYSSPQRIIYRVPHIGQLGRGEYTHHTNGLYTEYPMLASGVGGVLSPRRRIVYRVPHIGQLGRGEYTHRTDGLYTECPMLASWDGGSILATPTDYIQIAPHWPAGAAGLGRGGGGLYTHHADGLEREERGADEERELHGLPEHASLGGRGNVVDQVVERDGEPHERDEVGDRREGRQQLEVAHVVEQYERQKQDHHVEPHIDRPPVKVHHLAHSCRDYNTCIRYRLFAIKASDNLEVTVIGVYYHSVKDKADFPTPKRDVLLGLEMDWFWMTTFTRGSYRPRNLQGPRINGKWPDSPRVLGESSERTGPLLQSQFHRPRVRQNWNTHHLAQDKLLPQLQNKKENTMHIILTTLGNGEQVSQGSRIGGINGKESAMAFAKDPFRHSPGAISENHGKPKPGRESNPGPHCATSLGECVIVARNNPLIPPPPLPDSRGLLYREVPHVEAVDAEAADEDRPDGAQGQAGVHEGVRHGKDPCPEAALEQVHQRLKVTADTNKHSR</sequence>
<feature type="region of interest" description="Disordered" evidence="1">
    <location>
        <begin position="795"/>
        <end position="823"/>
    </location>
</feature>
<proteinExistence type="predicted"/>
<comment type="caution">
    <text evidence="2">The sequence shown here is derived from an EMBL/GenBank/DDBJ whole genome shotgun (WGS) entry which is preliminary data.</text>
</comment>
<dbReference type="EMBL" id="JARBHB010000017">
    <property type="protein sequence ID" value="KAJ8865748.1"/>
    <property type="molecule type" value="Genomic_DNA"/>
</dbReference>
<accession>A0ABQ9FZU5</accession>
<keyword evidence="3" id="KW-1185">Reference proteome</keyword>
<gene>
    <name evidence="2" type="ORF">PR048_033269</name>
</gene>
<feature type="compositionally biased region" description="Polar residues" evidence="1">
    <location>
        <begin position="29"/>
        <end position="40"/>
    </location>
</feature>
<dbReference type="Proteomes" id="UP001159363">
    <property type="component" value="Chromosome 16"/>
</dbReference>
<name>A0ABQ9FZU5_9NEOP</name>
<feature type="region of interest" description="Disordered" evidence="1">
    <location>
        <begin position="634"/>
        <end position="659"/>
    </location>
</feature>
<evidence type="ECO:0000256" key="1">
    <source>
        <dbReference type="SAM" id="MobiDB-lite"/>
    </source>
</evidence>
<feature type="region of interest" description="Disordered" evidence="1">
    <location>
        <begin position="1"/>
        <end position="43"/>
    </location>
</feature>
<reference evidence="2 3" key="1">
    <citation type="submission" date="2023-02" db="EMBL/GenBank/DDBJ databases">
        <title>LHISI_Scaffold_Assembly.</title>
        <authorList>
            <person name="Stuart O.P."/>
            <person name="Cleave R."/>
            <person name="Magrath M.J.L."/>
            <person name="Mikheyev A.S."/>
        </authorList>
    </citation>
    <scope>NUCLEOTIDE SEQUENCE [LARGE SCALE GENOMIC DNA]</scope>
    <source>
        <strain evidence="2">Daus_M_001</strain>
        <tissue evidence="2">Leg muscle</tissue>
    </source>
</reference>